<dbReference type="EC" id="3.4.11.10" evidence="8"/>
<feature type="binding site" evidence="8">
    <location>
        <position position="265"/>
    </location>
    <ligand>
        <name>Mn(2+)</name>
        <dbReference type="ChEBI" id="CHEBI:29035"/>
        <label>2</label>
    </ligand>
</feature>
<feature type="active site" evidence="8">
    <location>
        <position position="272"/>
    </location>
</feature>
<keyword evidence="7 8" id="KW-0464">Manganese</keyword>
<dbReference type="EMBL" id="BKCM01000008">
    <property type="protein sequence ID" value="GER01128.1"/>
    <property type="molecule type" value="Genomic_DNA"/>
</dbReference>
<feature type="domain" description="Cytosol aminopeptidase" evidence="9">
    <location>
        <begin position="340"/>
        <end position="347"/>
    </location>
</feature>
<dbReference type="NCBIfam" id="NF002075">
    <property type="entry name" value="PRK00913.2-2"/>
    <property type="match status" value="1"/>
</dbReference>
<feature type="binding site" evidence="8">
    <location>
        <position position="260"/>
    </location>
    <ligand>
        <name>Mn(2+)</name>
        <dbReference type="ChEBI" id="CHEBI:29035"/>
        <label>2</label>
    </ligand>
</feature>
<evidence type="ECO:0000256" key="4">
    <source>
        <dbReference type="ARBA" id="ARBA00022438"/>
    </source>
</evidence>
<comment type="caution">
    <text evidence="10">The sequence shown here is derived from an EMBL/GenBank/DDBJ whole genome shotgun (WGS) entry which is preliminary data.</text>
</comment>
<dbReference type="NCBIfam" id="NF002077">
    <property type="entry name" value="PRK00913.2-4"/>
    <property type="match status" value="1"/>
</dbReference>
<reference evidence="10 11" key="1">
    <citation type="submission" date="2019-09" db="EMBL/GenBank/DDBJ databases">
        <title>NBRP : Genome information of microbial organism related human and environment.</title>
        <authorList>
            <person name="Hattori M."/>
            <person name="Oshima K."/>
            <person name="Inaba H."/>
            <person name="Suda W."/>
            <person name="Sakamoto M."/>
            <person name="Iino T."/>
            <person name="Kitahara M."/>
            <person name="Oshida Y."/>
            <person name="Iida T."/>
            <person name="Kudo T."/>
            <person name="Itoh T."/>
            <person name="Ohkuma M."/>
        </authorList>
    </citation>
    <scope>NUCLEOTIDE SEQUENCE [LARGE SCALE GENOMIC DNA]</scope>
    <source>
        <strain evidence="10 11">Mie-1</strain>
    </source>
</reference>
<evidence type="ECO:0000256" key="7">
    <source>
        <dbReference type="ARBA" id="ARBA00023211"/>
    </source>
</evidence>
<dbReference type="SUPFAM" id="SSF52949">
    <property type="entry name" value="Macro domain-like"/>
    <property type="match status" value="1"/>
</dbReference>
<dbReference type="PRINTS" id="PR00481">
    <property type="entry name" value="LAMNOPPTDASE"/>
</dbReference>
<comment type="subcellular location">
    <subcellularLocation>
        <location evidence="8">Cytoplasm</location>
    </subcellularLocation>
</comment>
<dbReference type="Pfam" id="PF02789">
    <property type="entry name" value="Peptidase_M17_N"/>
    <property type="match status" value="1"/>
</dbReference>
<dbReference type="GO" id="GO:0005737">
    <property type="term" value="C:cytoplasm"/>
    <property type="evidence" value="ECO:0007669"/>
    <property type="project" value="UniProtKB-SubCell"/>
</dbReference>
<evidence type="ECO:0000313" key="10">
    <source>
        <dbReference type="EMBL" id="GER01128.1"/>
    </source>
</evidence>
<sequence>MKISFSAPKVPTSDALVVFSEKSSAFKGQTAQIDAAMSGALSKAAKTGRFGGETGDLVEVLAPAGLEVSRVVLMGVGDAAKLTATDYEGLGGKIVKHLQASGEAHVTIALDSMEGLAQEDAAAHLAAGMMLRSYRFDKYRTKESEKKKPTLHDATIACDAHKAAAEQFKRHEAVISGVFLTRDLVSEPANIIYPESFAAIAKSLEELGVEVDILTEDDMQKLGMNALLGVGQGSARDSRLVVMRWNGGEASQKPLAFVGKGVTFDTGGISLKPGEGMEQMKWDMGGAGIVTGLMKALAARKAKANIVGVIGLVENMPSGKAQRPGDVVTSMSGQTIEVINTDAEGRLVLADALWYTQATFNPQQIIDLATLTGAIIISLGHEYAGCFTDSDDIAAGLSKAGAETGDKVWRLPINDAYDKLINCDVADMKNVGGRAAGSITAAQFLKRFTNNVPWAHIDVAGMVWSEKDADLYEKGATGYGVRLLDTYVSSVME</sequence>
<dbReference type="CDD" id="cd00433">
    <property type="entry name" value="Peptidase_M17"/>
    <property type="match status" value="1"/>
</dbReference>
<comment type="catalytic activity">
    <reaction evidence="2 8">
        <text>Release of an N-terminal amino acid, preferentially leucine, but not glutamic or aspartic acids.</text>
        <dbReference type="EC" id="3.4.11.10"/>
    </reaction>
</comment>
<feature type="binding site" evidence="8">
    <location>
        <position position="342"/>
    </location>
    <ligand>
        <name>Mn(2+)</name>
        <dbReference type="ChEBI" id="CHEBI:29035"/>
        <label>1</label>
    </ligand>
</feature>
<dbReference type="GO" id="GO:0030145">
    <property type="term" value="F:manganese ion binding"/>
    <property type="evidence" value="ECO:0007669"/>
    <property type="project" value="UniProtKB-UniRule"/>
</dbReference>
<protein>
    <recommendedName>
        <fullName evidence="8">Probable cytosol aminopeptidase</fullName>
        <ecNumber evidence="8">3.4.11.1</ecNumber>
    </recommendedName>
    <alternativeName>
        <fullName evidence="8">Leucine aminopeptidase</fullName>
        <shortName evidence="8">LAP</shortName>
        <ecNumber evidence="8">3.4.11.10</ecNumber>
    </alternativeName>
    <alternativeName>
        <fullName evidence="8">Leucyl aminopeptidase</fullName>
    </alternativeName>
</protein>
<comment type="cofactor">
    <cofactor evidence="8">
        <name>Mn(2+)</name>
        <dbReference type="ChEBI" id="CHEBI:29035"/>
    </cofactor>
    <text evidence="8">Binds 2 manganese ions per subunit.</text>
</comment>
<dbReference type="GO" id="GO:0006508">
    <property type="term" value="P:proteolysis"/>
    <property type="evidence" value="ECO:0007669"/>
    <property type="project" value="UniProtKB-KW"/>
</dbReference>
<evidence type="ECO:0000313" key="11">
    <source>
        <dbReference type="Proteomes" id="UP000325187"/>
    </source>
</evidence>
<keyword evidence="8" id="KW-0479">Metal-binding</keyword>
<evidence type="ECO:0000256" key="5">
    <source>
        <dbReference type="ARBA" id="ARBA00022670"/>
    </source>
</evidence>
<comment type="catalytic activity">
    <reaction evidence="1 8">
        <text>Release of an N-terminal amino acid, Xaa-|-Yaa-, in which Xaa is preferably Leu, but may be other amino acids including Pro although not Arg or Lys, and Yaa may be Pro. Amino acid amides and methyl esters are also readily hydrolyzed, but rates on arylamides are exceedingly low.</text>
        <dbReference type="EC" id="3.4.11.1"/>
    </reaction>
</comment>
<evidence type="ECO:0000256" key="1">
    <source>
        <dbReference type="ARBA" id="ARBA00000135"/>
    </source>
</evidence>
<dbReference type="NCBIfam" id="NF002083">
    <property type="entry name" value="PRK00913.3-5"/>
    <property type="match status" value="1"/>
</dbReference>
<gene>
    <name evidence="8 10" type="primary">pepA</name>
    <name evidence="10" type="ORF">JCM17845_17510</name>
</gene>
<dbReference type="GO" id="GO:0070006">
    <property type="term" value="F:metalloaminopeptidase activity"/>
    <property type="evidence" value="ECO:0007669"/>
    <property type="project" value="InterPro"/>
</dbReference>
<keyword evidence="8" id="KW-0963">Cytoplasm</keyword>
<comment type="similarity">
    <text evidence="3 8">Belongs to the peptidase M17 family.</text>
</comment>
<keyword evidence="6 8" id="KW-0378">Hydrolase</keyword>
<dbReference type="InterPro" id="IPR000819">
    <property type="entry name" value="Peptidase_M17_C"/>
</dbReference>
<dbReference type="InterPro" id="IPR043472">
    <property type="entry name" value="Macro_dom-like"/>
</dbReference>
<dbReference type="NCBIfam" id="NF002074">
    <property type="entry name" value="PRK00913.1-4"/>
    <property type="match status" value="1"/>
</dbReference>
<feature type="binding site" evidence="8">
    <location>
        <position position="265"/>
    </location>
    <ligand>
        <name>Mn(2+)</name>
        <dbReference type="ChEBI" id="CHEBI:29035"/>
        <label>1</label>
    </ligand>
</feature>
<keyword evidence="11" id="KW-1185">Reference proteome</keyword>
<feature type="binding site" evidence="8">
    <location>
        <position position="283"/>
    </location>
    <ligand>
        <name>Mn(2+)</name>
        <dbReference type="ChEBI" id="CHEBI:29035"/>
        <label>2</label>
    </ligand>
</feature>
<dbReference type="RefSeq" id="WP_150002386.1">
    <property type="nucleotide sequence ID" value="NZ_BKCM01000008.1"/>
</dbReference>
<evidence type="ECO:0000256" key="8">
    <source>
        <dbReference type="HAMAP-Rule" id="MF_00181"/>
    </source>
</evidence>
<dbReference type="PROSITE" id="PS00631">
    <property type="entry name" value="CYTOSOL_AP"/>
    <property type="match status" value="1"/>
</dbReference>
<feature type="binding site" evidence="8">
    <location>
        <position position="344"/>
    </location>
    <ligand>
        <name>Mn(2+)</name>
        <dbReference type="ChEBI" id="CHEBI:29035"/>
        <label>1</label>
    </ligand>
</feature>
<dbReference type="InterPro" id="IPR023042">
    <property type="entry name" value="Peptidase_M17_leu_NH2_pept"/>
</dbReference>
<dbReference type="InterPro" id="IPR011356">
    <property type="entry name" value="Leucine_aapep/pepB"/>
</dbReference>
<dbReference type="SUPFAM" id="SSF53187">
    <property type="entry name" value="Zn-dependent exopeptidases"/>
    <property type="match status" value="1"/>
</dbReference>
<evidence type="ECO:0000256" key="6">
    <source>
        <dbReference type="ARBA" id="ARBA00022801"/>
    </source>
</evidence>
<evidence type="ECO:0000259" key="9">
    <source>
        <dbReference type="PROSITE" id="PS00631"/>
    </source>
</evidence>
<feature type="active site" evidence="8">
    <location>
        <position position="346"/>
    </location>
</feature>
<name>A0A5A7MZ82_9PROT</name>
<dbReference type="Gene3D" id="3.40.220.10">
    <property type="entry name" value="Leucine Aminopeptidase, subunit E, domain 1"/>
    <property type="match status" value="1"/>
</dbReference>
<organism evidence="10 11">
    <name type="scientific">Iodidimonas gelatinilytica</name>
    <dbReference type="NCBI Taxonomy" id="1236966"/>
    <lineage>
        <taxon>Bacteria</taxon>
        <taxon>Pseudomonadati</taxon>
        <taxon>Pseudomonadota</taxon>
        <taxon>Alphaproteobacteria</taxon>
        <taxon>Iodidimonadales</taxon>
        <taxon>Iodidimonadaceae</taxon>
        <taxon>Iodidimonas</taxon>
    </lineage>
</organism>
<dbReference type="Pfam" id="PF00883">
    <property type="entry name" value="Peptidase_M17"/>
    <property type="match status" value="1"/>
</dbReference>
<comment type="function">
    <text evidence="8">Presumably involved in the processing and regular turnover of intracellular proteins. Catalyzes the removal of unsubstituted N-terminal amino acids from various peptides.</text>
</comment>
<feature type="binding site" evidence="8">
    <location>
        <position position="344"/>
    </location>
    <ligand>
        <name>Mn(2+)</name>
        <dbReference type="ChEBI" id="CHEBI:29035"/>
        <label>2</label>
    </ligand>
</feature>
<evidence type="ECO:0000256" key="2">
    <source>
        <dbReference type="ARBA" id="ARBA00000967"/>
    </source>
</evidence>
<proteinExistence type="inferred from homology"/>
<dbReference type="Proteomes" id="UP000325187">
    <property type="component" value="Unassembled WGS sequence"/>
</dbReference>
<dbReference type="InterPro" id="IPR008283">
    <property type="entry name" value="Peptidase_M17_N"/>
</dbReference>
<dbReference type="NCBIfam" id="NF002073">
    <property type="entry name" value="PRK00913.1-2"/>
    <property type="match status" value="1"/>
</dbReference>
<evidence type="ECO:0000256" key="3">
    <source>
        <dbReference type="ARBA" id="ARBA00009528"/>
    </source>
</evidence>
<keyword evidence="4 8" id="KW-0031">Aminopeptidase</keyword>
<dbReference type="AlphaFoldDB" id="A0A5A7MZ82"/>
<dbReference type="PANTHER" id="PTHR11963">
    <property type="entry name" value="LEUCINE AMINOPEPTIDASE-RELATED"/>
    <property type="match status" value="1"/>
</dbReference>
<accession>A0A5A7MZ82</accession>
<keyword evidence="5 8" id="KW-0645">Protease</keyword>
<dbReference type="PANTHER" id="PTHR11963:SF23">
    <property type="entry name" value="CYTOSOL AMINOPEPTIDASE"/>
    <property type="match status" value="1"/>
</dbReference>
<dbReference type="Gene3D" id="3.40.630.10">
    <property type="entry name" value="Zn peptidases"/>
    <property type="match status" value="1"/>
</dbReference>
<dbReference type="HAMAP" id="MF_00181">
    <property type="entry name" value="Cytosol_peptidase_M17"/>
    <property type="match status" value="1"/>
</dbReference>
<dbReference type="EC" id="3.4.11.1" evidence="8"/>